<keyword evidence="2" id="KW-1185">Reference proteome</keyword>
<gene>
    <name evidence="1" type="ORF">BU25DRAFT_180236</name>
</gene>
<comment type="caution">
    <text evidence="1">The sequence shown here is derived from an EMBL/GenBank/DDBJ whole genome shotgun (WGS) entry which is preliminary data.</text>
</comment>
<dbReference type="EMBL" id="MU006738">
    <property type="protein sequence ID" value="KAF2623238.1"/>
    <property type="molecule type" value="Genomic_DNA"/>
</dbReference>
<dbReference type="Proteomes" id="UP000799754">
    <property type="component" value="Unassembled WGS sequence"/>
</dbReference>
<evidence type="ECO:0000313" key="2">
    <source>
        <dbReference type="Proteomes" id="UP000799754"/>
    </source>
</evidence>
<accession>A0ACB6RN57</accession>
<reference evidence="1" key="1">
    <citation type="journal article" date="2020" name="Stud. Mycol.">
        <title>101 Dothideomycetes genomes: a test case for predicting lifestyles and emergence of pathogens.</title>
        <authorList>
            <person name="Haridas S."/>
            <person name="Albert R."/>
            <person name="Binder M."/>
            <person name="Bloem J."/>
            <person name="Labutti K."/>
            <person name="Salamov A."/>
            <person name="Andreopoulos B."/>
            <person name="Baker S."/>
            <person name="Barry K."/>
            <person name="Bills G."/>
            <person name="Bluhm B."/>
            <person name="Cannon C."/>
            <person name="Castanera R."/>
            <person name="Culley D."/>
            <person name="Daum C."/>
            <person name="Ezra D."/>
            <person name="Gonzalez J."/>
            <person name="Henrissat B."/>
            <person name="Kuo A."/>
            <person name="Liang C."/>
            <person name="Lipzen A."/>
            <person name="Lutzoni F."/>
            <person name="Magnuson J."/>
            <person name="Mondo S."/>
            <person name="Nolan M."/>
            <person name="Ohm R."/>
            <person name="Pangilinan J."/>
            <person name="Park H.-J."/>
            <person name="Ramirez L."/>
            <person name="Alfaro M."/>
            <person name="Sun H."/>
            <person name="Tritt A."/>
            <person name="Yoshinaga Y."/>
            <person name="Zwiers L.-H."/>
            <person name="Turgeon B."/>
            <person name="Goodwin S."/>
            <person name="Spatafora J."/>
            <person name="Crous P."/>
            <person name="Grigoriev I."/>
        </authorList>
    </citation>
    <scope>NUCLEOTIDE SEQUENCE</scope>
    <source>
        <strain evidence="1">CBS 525.71</strain>
    </source>
</reference>
<name>A0ACB6RN57_9PLEO</name>
<protein>
    <submittedName>
        <fullName evidence="1">Uncharacterized protein</fullName>
    </submittedName>
</protein>
<proteinExistence type="predicted"/>
<organism evidence="1 2">
    <name type="scientific">Macroventuria anomochaeta</name>
    <dbReference type="NCBI Taxonomy" id="301207"/>
    <lineage>
        <taxon>Eukaryota</taxon>
        <taxon>Fungi</taxon>
        <taxon>Dikarya</taxon>
        <taxon>Ascomycota</taxon>
        <taxon>Pezizomycotina</taxon>
        <taxon>Dothideomycetes</taxon>
        <taxon>Pleosporomycetidae</taxon>
        <taxon>Pleosporales</taxon>
        <taxon>Pleosporineae</taxon>
        <taxon>Didymellaceae</taxon>
        <taxon>Macroventuria</taxon>
    </lineage>
</organism>
<sequence length="174" mass="21268">MRHKQLMDLQQQHNDKLGQLTATIESLTELYTAKLVSKMSEMHQKEWKPSPINSGKPDWEIVQAFFQFWYDHNNLKELYLLYIVAIACKMCDRRYVLQQLHHPKELTMLKWTRDYHWLLLVLDRMRRRFKEFIEYDGWETWFDSEHGWDIDIFKPNHDSIEQEQLEAVALVVWN</sequence>
<evidence type="ECO:0000313" key="1">
    <source>
        <dbReference type="EMBL" id="KAF2623238.1"/>
    </source>
</evidence>